<gene>
    <name evidence="1" type="primary">Necator_chrX.g24526</name>
    <name evidence="1" type="ORF">RB195_024361</name>
</gene>
<accession>A0ABR1EMV5</accession>
<proteinExistence type="predicted"/>
<organism evidence="1 2">
    <name type="scientific">Necator americanus</name>
    <name type="common">Human hookworm</name>
    <dbReference type="NCBI Taxonomy" id="51031"/>
    <lineage>
        <taxon>Eukaryota</taxon>
        <taxon>Metazoa</taxon>
        <taxon>Ecdysozoa</taxon>
        <taxon>Nematoda</taxon>
        <taxon>Chromadorea</taxon>
        <taxon>Rhabditida</taxon>
        <taxon>Rhabditina</taxon>
        <taxon>Rhabditomorpha</taxon>
        <taxon>Strongyloidea</taxon>
        <taxon>Ancylostomatidae</taxon>
        <taxon>Bunostominae</taxon>
        <taxon>Necator</taxon>
    </lineage>
</organism>
<sequence>MCALFPYSYNCMIYCVQLVYEICEFPCLLRSDPIVNCACPSGSGDQRTIHMFSRTMKCETTIPSICTYEARASEATIKNLLILSLKSIVKDIECDIIRLFGTIKSHIIMSSQSLD</sequence>
<evidence type="ECO:0000313" key="2">
    <source>
        <dbReference type="Proteomes" id="UP001303046"/>
    </source>
</evidence>
<evidence type="ECO:0008006" key="3">
    <source>
        <dbReference type="Google" id="ProtNLM"/>
    </source>
</evidence>
<dbReference type="EMBL" id="JAVFWL010000006">
    <property type="protein sequence ID" value="KAK6764001.1"/>
    <property type="molecule type" value="Genomic_DNA"/>
</dbReference>
<name>A0ABR1EMV5_NECAM</name>
<keyword evidence="2" id="KW-1185">Reference proteome</keyword>
<evidence type="ECO:0000313" key="1">
    <source>
        <dbReference type="EMBL" id="KAK6764001.1"/>
    </source>
</evidence>
<comment type="caution">
    <text evidence="1">The sequence shown here is derived from an EMBL/GenBank/DDBJ whole genome shotgun (WGS) entry which is preliminary data.</text>
</comment>
<protein>
    <recommendedName>
        <fullName evidence="3">Phlebovirus glycoprotein G2 fusion domain-containing protein</fullName>
    </recommendedName>
</protein>
<reference evidence="1 2" key="1">
    <citation type="submission" date="2023-08" db="EMBL/GenBank/DDBJ databases">
        <title>A Necator americanus chromosomal reference genome.</title>
        <authorList>
            <person name="Ilik V."/>
            <person name="Petrzelkova K.J."/>
            <person name="Pardy F."/>
            <person name="Fuh T."/>
            <person name="Niatou-Singa F.S."/>
            <person name="Gouil Q."/>
            <person name="Baker L."/>
            <person name="Ritchie M.E."/>
            <person name="Jex A.R."/>
            <person name="Gazzola D."/>
            <person name="Li H."/>
            <person name="Toshio Fujiwara R."/>
            <person name="Zhan B."/>
            <person name="Aroian R.V."/>
            <person name="Pafco B."/>
            <person name="Schwarz E.M."/>
        </authorList>
    </citation>
    <scope>NUCLEOTIDE SEQUENCE [LARGE SCALE GENOMIC DNA]</scope>
    <source>
        <strain evidence="1 2">Aroian</strain>
        <tissue evidence="1">Whole animal</tissue>
    </source>
</reference>
<dbReference type="Proteomes" id="UP001303046">
    <property type="component" value="Unassembled WGS sequence"/>
</dbReference>